<dbReference type="Proteomes" id="UP001065613">
    <property type="component" value="Chromosome"/>
</dbReference>
<dbReference type="KEGG" id="wna:KA717_37365"/>
<dbReference type="EMBL" id="CP073041">
    <property type="protein sequence ID" value="UXE61020.1"/>
    <property type="molecule type" value="Genomic_DNA"/>
</dbReference>
<dbReference type="PANTHER" id="PTHR34107">
    <property type="entry name" value="SLL0198 PROTEIN-RELATED"/>
    <property type="match status" value="1"/>
</dbReference>
<keyword evidence="2" id="KW-0378">Hydrolase</keyword>
<dbReference type="GO" id="GO:0004519">
    <property type="term" value="F:endonuclease activity"/>
    <property type="evidence" value="ECO:0007669"/>
    <property type="project" value="UniProtKB-KW"/>
</dbReference>
<organism evidence="2">
    <name type="scientific">Woronichinia naegeliana WA131</name>
    <dbReference type="NCBI Taxonomy" id="2824559"/>
    <lineage>
        <taxon>Bacteria</taxon>
        <taxon>Bacillati</taxon>
        <taxon>Cyanobacteriota</taxon>
        <taxon>Cyanophyceae</taxon>
        <taxon>Synechococcales</taxon>
        <taxon>Coelosphaeriaceae</taxon>
        <taxon>Woronichinia</taxon>
    </lineage>
</organism>
<evidence type="ECO:0000259" key="1">
    <source>
        <dbReference type="Pfam" id="PF05685"/>
    </source>
</evidence>
<gene>
    <name evidence="2" type="ORF">KA717_37365</name>
</gene>
<feature type="domain" description="Putative restriction endonuclease" evidence="1">
    <location>
        <begin position="11"/>
        <end position="166"/>
    </location>
</feature>
<keyword evidence="2" id="KW-0255">Endonuclease</keyword>
<name>A0A977KZ15_9CYAN</name>
<dbReference type="Gene3D" id="3.90.1570.10">
    <property type="entry name" value="tt1808, chain A"/>
    <property type="match status" value="1"/>
</dbReference>
<dbReference type="AlphaFoldDB" id="A0A977KZ15"/>
<sequence length="179" mass="20500">MVVALFRMTMAEFLNLPDIEASPAWEFVNQVAGQKTMPTLFHSRLQKHLLTIIDQSTQAYEALPELRCILSESSVVPDVAVMRLDRLPQFNKPIEGAPDWVIEILSPDQRVTRVITKIQACLEAETRLAWLIDPLEEVVMVFWRDRPLVILRGNDLLPVLPDVQLELTPIEIFAWMKGQ</sequence>
<dbReference type="SUPFAM" id="SSF52980">
    <property type="entry name" value="Restriction endonuclease-like"/>
    <property type="match status" value="1"/>
</dbReference>
<dbReference type="CDD" id="cd06260">
    <property type="entry name" value="DUF820-like"/>
    <property type="match status" value="1"/>
</dbReference>
<accession>A0A977KZ15</accession>
<evidence type="ECO:0000313" key="2">
    <source>
        <dbReference type="EMBL" id="UXE61020.1"/>
    </source>
</evidence>
<dbReference type="InterPro" id="IPR012296">
    <property type="entry name" value="Nuclease_put_TT1808"/>
</dbReference>
<dbReference type="InterPro" id="IPR008538">
    <property type="entry name" value="Uma2"/>
</dbReference>
<dbReference type="Pfam" id="PF05685">
    <property type="entry name" value="Uma2"/>
    <property type="match status" value="1"/>
</dbReference>
<protein>
    <submittedName>
        <fullName evidence="2">Uma2 family endonuclease</fullName>
    </submittedName>
</protein>
<reference evidence="2" key="1">
    <citation type="submission" date="2021-04" db="EMBL/GenBank/DDBJ databases">
        <title>Genome sequence of Woronichinia naegeliana from Washington state freshwater lake bloom.</title>
        <authorList>
            <person name="Dreher T.W."/>
        </authorList>
    </citation>
    <scope>NUCLEOTIDE SEQUENCE</scope>
    <source>
        <strain evidence="2">WA131</strain>
    </source>
</reference>
<proteinExistence type="predicted"/>
<dbReference type="PANTHER" id="PTHR34107:SF5">
    <property type="entry name" value="SLL1355 PROTEIN"/>
    <property type="match status" value="1"/>
</dbReference>
<keyword evidence="2" id="KW-0540">Nuclease</keyword>
<dbReference type="InterPro" id="IPR011335">
    <property type="entry name" value="Restrct_endonuc-II-like"/>
</dbReference>